<organism evidence="3 4">
    <name type="scientific">Zhihengliuella alba</name>
    <dbReference type="NCBI Taxonomy" id="547018"/>
    <lineage>
        <taxon>Bacteria</taxon>
        <taxon>Bacillati</taxon>
        <taxon>Actinomycetota</taxon>
        <taxon>Actinomycetes</taxon>
        <taxon>Micrococcales</taxon>
        <taxon>Micrococcaceae</taxon>
        <taxon>Zhihengliuella</taxon>
    </lineage>
</organism>
<evidence type="ECO:0000256" key="2">
    <source>
        <dbReference type="SAM" id="Phobius"/>
    </source>
</evidence>
<gene>
    <name evidence="3" type="ORF">GCM10022377_10060</name>
</gene>
<evidence type="ECO:0000256" key="1">
    <source>
        <dbReference type="SAM" id="MobiDB-lite"/>
    </source>
</evidence>
<comment type="caution">
    <text evidence="3">The sequence shown here is derived from an EMBL/GenBank/DDBJ whole genome shotgun (WGS) entry which is preliminary data.</text>
</comment>
<evidence type="ECO:0000313" key="3">
    <source>
        <dbReference type="EMBL" id="GAA3699042.1"/>
    </source>
</evidence>
<evidence type="ECO:0008006" key="5">
    <source>
        <dbReference type="Google" id="ProtNLM"/>
    </source>
</evidence>
<name>A0ABP7D6K8_9MICC</name>
<feature type="transmembrane region" description="Helical" evidence="2">
    <location>
        <begin position="40"/>
        <end position="64"/>
    </location>
</feature>
<keyword evidence="2" id="KW-0812">Transmembrane</keyword>
<dbReference type="RefSeq" id="WP_344880813.1">
    <property type="nucleotide sequence ID" value="NZ_BAABCJ010000001.1"/>
</dbReference>
<protein>
    <recommendedName>
        <fullName evidence="5">DUF4239 domain-containing protein</fullName>
    </recommendedName>
</protein>
<keyword evidence="4" id="KW-1185">Reference proteome</keyword>
<accession>A0ABP7D6K8</accession>
<keyword evidence="2" id="KW-0472">Membrane</keyword>
<feature type="region of interest" description="Disordered" evidence="1">
    <location>
        <begin position="1"/>
        <end position="31"/>
    </location>
</feature>
<proteinExistence type="predicted"/>
<feature type="compositionally biased region" description="Polar residues" evidence="1">
    <location>
        <begin position="1"/>
        <end position="15"/>
    </location>
</feature>
<keyword evidence="2" id="KW-1133">Transmembrane helix</keyword>
<sequence>MPITSQFASNSSSEKSTGEGASDEKELSPAQAGNERRTRLALFAGAFLIVLGLVILSFALVRFITERRGIGLVVPGCSLVAAGVASLVATMGIASWSEQRERDRQAKEYEHREKVYESIAEFMIARFVGKGYDASADGQLRARAALWGSPAVVDELAEWQQALTVVLERSRVFSVDDSGNPTRVMSPQDSALAKRRLGSALAAMRRDLASETSLEVDKVSILRSIFNEDIPASLYEEEA</sequence>
<evidence type="ECO:0000313" key="4">
    <source>
        <dbReference type="Proteomes" id="UP001501536"/>
    </source>
</evidence>
<feature type="transmembrane region" description="Helical" evidence="2">
    <location>
        <begin position="70"/>
        <end position="94"/>
    </location>
</feature>
<dbReference type="Proteomes" id="UP001501536">
    <property type="component" value="Unassembled WGS sequence"/>
</dbReference>
<reference evidence="4" key="1">
    <citation type="journal article" date="2019" name="Int. J. Syst. Evol. Microbiol.">
        <title>The Global Catalogue of Microorganisms (GCM) 10K type strain sequencing project: providing services to taxonomists for standard genome sequencing and annotation.</title>
        <authorList>
            <consortium name="The Broad Institute Genomics Platform"/>
            <consortium name="The Broad Institute Genome Sequencing Center for Infectious Disease"/>
            <person name="Wu L."/>
            <person name="Ma J."/>
        </authorList>
    </citation>
    <scope>NUCLEOTIDE SEQUENCE [LARGE SCALE GENOMIC DNA]</scope>
    <source>
        <strain evidence="4">JCM 16961</strain>
    </source>
</reference>
<dbReference type="EMBL" id="BAABCJ010000001">
    <property type="protein sequence ID" value="GAA3699042.1"/>
    <property type="molecule type" value="Genomic_DNA"/>
</dbReference>